<accession>A0AAE3XFR4</accession>
<dbReference type="RefSeq" id="WP_309853665.1">
    <property type="nucleotide sequence ID" value="NZ_JAVDQJ010000004.1"/>
</dbReference>
<evidence type="ECO:0000313" key="1">
    <source>
        <dbReference type="EMBL" id="MDR6218893.1"/>
    </source>
</evidence>
<name>A0AAE3XFR4_9DEIO</name>
<sequence>MTESLRMMELISGVARRLDELRLLPPEDESGRYLAEAPTLALHPIGRGGASGTWRMTLPLRPVADRLEGVVSFVTFDLRLDARSTGFTVQAGHTYQDGLRRPTRHAGRTEERRTLHHASELPGLEHAVHAGLCDLADDLTSRSAREWLTGAPARTRRRMAKLTGPGESLRVERELLEGGAEVFYVSPSDAGLSDLLDVPDAVALQVRAETLRTQRHEGWSAALNALDCWPAWWHLRPQELHPALKDRLLSARQDRYDRAAPNERPRSWQGRTE</sequence>
<dbReference type="AlphaFoldDB" id="A0AAE3XFR4"/>
<organism evidence="1 2">
    <name type="scientific">Deinococcus soli</name>
    <name type="common">ex Cha et al. 2016</name>
    <dbReference type="NCBI Taxonomy" id="1309411"/>
    <lineage>
        <taxon>Bacteria</taxon>
        <taxon>Thermotogati</taxon>
        <taxon>Deinococcota</taxon>
        <taxon>Deinococci</taxon>
        <taxon>Deinococcales</taxon>
        <taxon>Deinococcaceae</taxon>
        <taxon>Deinococcus</taxon>
    </lineage>
</organism>
<evidence type="ECO:0000313" key="2">
    <source>
        <dbReference type="Proteomes" id="UP001185331"/>
    </source>
</evidence>
<dbReference type="Proteomes" id="UP001185331">
    <property type="component" value="Unassembled WGS sequence"/>
</dbReference>
<comment type="caution">
    <text evidence="1">The sequence shown here is derived from an EMBL/GenBank/DDBJ whole genome shotgun (WGS) entry which is preliminary data.</text>
</comment>
<gene>
    <name evidence="1" type="ORF">J2Y00_002490</name>
</gene>
<proteinExistence type="predicted"/>
<protein>
    <submittedName>
        <fullName evidence="1">Uncharacterized protein</fullName>
    </submittedName>
</protein>
<dbReference type="EMBL" id="JAVDQK010000005">
    <property type="protein sequence ID" value="MDR6218893.1"/>
    <property type="molecule type" value="Genomic_DNA"/>
</dbReference>
<reference evidence="1" key="1">
    <citation type="submission" date="2023-07" db="EMBL/GenBank/DDBJ databases">
        <title>Sorghum-associated microbial communities from plants grown in Nebraska, USA.</title>
        <authorList>
            <person name="Schachtman D."/>
        </authorList>
    </citation>
    <scope>NUCLEOTIDE SEQUENCE</scope>
    <source>
        <strain evidence="1">BE330</strain>
    </source>
</reference>